<name>A0ABQ1G7S7_9SPHN</name>
<organism evidence="4 5">
    <name type="scientific">Sphingomonas psychrolutea</name>
    <dbReference type="NCBI Taxonomy" id="1259676"/>
    <lineage>
        <taxon>Bacteria</taxon>
        <taxon>Pseudomonadati</taxon>
        <taxon>Pseudomonadota</taxon>
        <taxon>Alphaproteobacteria</taxon>
        <taxon>Sphingomonadales</taxon>
        <taxon>Sphingomonadaceae</taxon>
        <taxon>Sphingomonas</taxon>
    </lineage>
</organism>
<accession>A0ABQ1G7S7</accession>
<protein>
    <submittedName>
        <fullName evidence="4">Transcriptional regulator</fullName>
    </submittedName>
</protein>
<dbReference type="PROSITE" id="PS50977">
    <property type="entry name" value="HTH_TETR_2"/>
    <property type="match status" value="1"/>
</dbReference>
<evidence type="ECO:0000313" key="5">
    <source>
        <dbReference type="Proteomes" id="UP000618591"/>
    </source>
</evidence>
<dbReference type="InterPro" id="IPR001647">
    <property type="entry name" value="HTH_TetR"/>
</dbReference>
<keyword evidence="5" id="KW-1185">Reference proteome</keyword>
<keyword evidence="1 2" id="KW-0238">DNA-binding</keyword>
<dbReference type="InterPro" id="IPR009057">
    <property type="entry name" value="Homeodomain-like_sf"/>
</dbReference>
<sequence length="192" mass="21650">MGETDGRRKRAQTSRDRIVAAMLALVEEGHITPSADLVAAQAAVGLRTVFRHFADMETLYAAMTTELSRHYDLGVHPFAAEDWRGRLREGAERRIATYETLLPFKRAADAHRHMSPAIQAEHDRVLALMRARLESVLPAELRAQASMVETIDLLLSFDVWQRLRGDQKLPVEQARAIILAEIDRIARDCGVR</sequence>
<evidence type="ECO:0000256" key="1">
    <source>
        <dbReference type="ARBA" id="ARBA00023125"/>
    </source>
</evidence>
<gene>
    <name evidence="4" type="ORF">GCM10011395_05870</name>
</gene>
<reference evidence="5" key="1">
    <citation type="journal article" date="2019" name="Int. J. Syst. Evol. Microbiol.">
        <title>The Global Catalogue of Microorganisms (GCM) 10K type strain sequencing project: providing services to taxonomists for standard genome sequencing and annotation.</title>
        <authorList>
            <consortium name="The Broad Institute Genomics Platform"/>
            <consortium name="The Broad Institute Genome Sequencing Center for Infectious Disease"/>
            <person name="Wu L."/>
            <person name="Ma J."/>
        </authorList>
    </citation>
    <scope>NUCLEOTIDE SEQUENCE [LARGE SCALE GENOMIC DNA]</scope>
    <source>
        <strain evidence="5">CGMCC 1.10106</strain>
    </source>
</reference>
<evidence type="ECO:0000256" key="2">
    <source>
        <dbReference type="PROSITE-ProRule" id="PRU00335"/>
    </source>
</evidence>
<evidence type="ECO:0000313" key="4">
    <source>
        <dbReference type="EMBL" id="GGA38389.1"/>
    </source>
</evidence>
<dbReference type="SUPFAM" id="SSF46689">
    <property type="entry name" value="Homeodomain-like"/>
    <property type="match status" value="1"/>
</dbReference>
<dbReference type="Proteomes" id="UP000618591">
    <property type="component" value="Unassembled WGS sequence"/>
</dbReference>
<feature type="DNA-binding region" description="H-T-H motif" evidence="2">
    <location>
        <begin position="34"/>
        <end position="53"/>
    </location>
</feature>
<comment type="caution">
    <text evidence="4">The sequence shown here is derived from an EMBL/GenBank/DDBJ whole genome shotgun (WGS) entry which is preliminary data.</text>
</comment>
<proteinExistence type="predicted"/>
<dbReference type="Gene3D" id="1.10.357.10">
    <property type="entry name" value="Tetracycline Repressor, domain 2"/>
    <property type="match status" value="1"/>
</dbReference>
<dbReference type="EMBL" id="BMDW01000003">
    <property type="protein sequence ID" value="GGA38389.1"/>
    <property type="molecule type" value="Genomic_DNA"/>
</dbReference>
<evidence type="ECO:0000259" key="3">
    <source>
        <dbReference type="PROSITE" id="PS50977"/>
    </source>
</evidence>
<dbReference type="RefSeq" id="WP_188445377.1">
    <property type="nucleotide sequence ID" value="NZ_BMDW01000003.1"/>
</dbReference>
<feature type="domain" description="HTH tetR-type" evidence="3">
    <location>
        <begin position="12"/>
        <end position="71"/>
    </location>
</feature>